<keyword evidence="5 8" id="KW-1133">Transmembrane helix</keyword>
<dbReference type="InterPro" id="IPR013685">
    <property type="entry name" value="POTRA_FtsQ_type"/>
</dbReference>
<dbReference type="PANTHER" id="PTHR37820">
    <property type="entry name" value="CELL DIVISION PROTEIN DIVIB"/>
    <property type="match status" value="1"/>
</dbReference>
<dbReference type="GO" id="GO:0005886">
    <property type="term" value="C:plasma membrane"/>
    <property type="evidence" value="ECO:0007669"/>
    <property type="project" value="TreeGrafter"/>
</dbReference>
<evidence type="ECO:0000256" key="1">
    <source>
        <dbReference type="ARBA" id="ARBA00004370"/>
    </source>
</evidence>
<keyword evidence="4 8" id="KW-0812">Transmembrane</keyword>
<feature type="transmembrane region" description="Helical" evidence="8">
    <location>
        <begin position="15"/>
        <end position="33"/>
    </location>
</feature>
<evidence type="ECO:0000256" key="6">
    <source>
        <dbReference type="ARBA" id="ARBA00023136"/>
    </source>
</evidence>
<dbReference type="Pfam" id="PF08478">
    <property type="entry name" value="POTRA_1"/>
    <property type="match status" value="1"/>
</dbReference>
<sequence>MYRPRAEAPEKKHHLVQSVFFILLVSAAVYILLQSPLFEIEKIEIVGNQQMKKDEIKEFSGIIPGTNIFKLNLSQCEERLSMLPLLKVVSLERKLPDKIIINVTERRAVALLPLENSFIKVDNDGVYLQKGTIASALPVITGLTVKESGPGKTVESKDLPMMLHSLSQLPRTLIQQLSEMHVNETGQIFLYTVDGTQGRLGLPKEIEYKGLVFEQVITNLKQAGGEIEYIDLSNPKVPVVKYSKPEGVQ</sequence>
<evidence type="ECO:0000256" key="5">
    <source>
        <dbReference type="ARBA" id="ARBA00022989"/>
    </source>
</evidence>
<dbReference type="InterPro" id="IPR005548">
    <property type="entry name" value="Cell_div_FtsQ/DivIB_C"/>
</dbReference>
<dbReference type="InterPro" id="IPR050487">
    <property type="entry name" value="FtsQ_DivIB"/>
</dbReference>
<dbReference type="Gene3D" id="3.40.50.10960">
    <property type="match status" value="1"/>
</dbReference>
<dbReference type="InterPro" id="IPR034746">
    <property type="entry name" value="POTRA"/>
</dbReference>
<evidence type="ECO:0000256" key="3">
    <source>
        <dbReference type="ARBA" id="ARBA00022618"/>
    </source>
</evidence>
<gene>
    <name evidence="10" type="ORF">P6N53_12305</name>
</gene>
<dbReference type="Pfam" id="PF03799">
    <property type="entry name" value="FtsQ_DivIB_C"/>
    <property type="match status" value="1"/>
</dbReference>
<keyword evidence="7" id="KW-0131">Cell cycle</keyword>
<dbReference type="EMBL" id="JARPTC010000018">
    <property type="protein sequence ID" value="MDO7788005.1"/>
    <property type="molecule type" value="Genomic_DNA"/>
</dbReference>
<feature type="domain" description="POTRA" evidence="9">
    <location>
        <begin position="38"/>
        <end position="106"/>
    </location>
</feature>
<evidence type="ECO:0000256" key="2">
    <source>
        <dbReference type="ARBA" id="ARBA00022475"/>
    </source>
</evidence>
<evidence type="ECO:0000313" key="10">
    <source>
        <dbReference type="EMBL" id="MDO7788005.1"/>
    </source>
</evidence>
<reference evidence="10" key="2">
    <citation type="submission" date="2023-03" db="EMBL/GenBank/DDBJ databases">
        <authorList>
            <person name="Zhang Z."/>
        </authorList>
    </citation>
    <scope>NUCLEOTIDE SEQUENCE</scope>
    <source>
        <strain evidence="10">DSA</strain>
    </source>
</reference>
<dbReference type="RefSeq" id="WP_304543536.1">
    <property type="nucleotide sequence ID" value="NZ_JARPTC010000018.1"/>
</dbReference>
<dbReference type="AlphaFoldDB" id="A0AAW7ZFI6"/>
<evidence type="ECO:0000256" key="4">
    <source>
        <dbReference type="ARBA" id="ARBA00022692"/>
    </source>
</evidence>
<organism evidence="10 11">
    <name type="scientific">Desulforamulus aquiferis</name>
    <dbReference type="NCBI Taxonomy" id="1397668"/>
    <lineage>
        <taxon>Bacteria</taxon>
        <taxon>Bacillati</taxon>
        <taxon>Bacillota</taxon>
        <taxon>Clostridia</taxon>
        <taxon>Eubacteriales</taxon>
        <taxon>Peptococcaceae</taxon>
        <taxon>Desulforamulus</taxon>
    </lineage>
</organism>
<comment type="subcellular location">
    <subcellularLocation>
        <location evidence="1">Membrane</location>
    </subcellularLocation>
</comment>
<dbReference type="Proteomes" id="UP001172911">
    <property type="component" value="Unassembled WGS sequence"/>
</dbReference>
<evidence type="ECO:0000256" key="8">
    <source>
        <dbReference type="SAM" id="Phobius"/>
    </source>
</evidence>
<dbReference type="Gene3D" id="3.10.20.310">
    <property type="entry name" value="membrane protein fhac"/>
    <property type="match status" value="1"/>
</dbReference>
<accession>A0AAW7ZFI6</accession>
<reference evidence="10" key="1">
    <citation type="journal article" date="2023" name="J. Hazard. Mater.">
        <title>Anaerobic biodegradation of pyrene and benzo[a]pyrene by a new sulfate-reducing Desulforamulus aquiferis strain DSA.</title>
        <authorList>
            <person name="Zhang Z."/>
            <person name="Sun J."/>
            <person name="Gong X."/>
            <person name="Wang C."/>
            <person name="Wang H."/>
        </authorList>
    </citation>
    <scope>NUCLEOTIDE SEQUENCE</scope>
    <source>
        <strain evidence="10">DSA</strain>
    </source>
</reference>
<keyword evidence="2" id="KW-1003">Cell membrane</keyword>
<protein>
    <submittedName>
        <fullName evidence="10">FtsQ-type POTRA domain-containing protein</fullName>
    </submittedName>
</protein>
<evidence type="ECO:0000259" key="9">
    <source>
        <dbReference type="PROSITE" id="PS51779"/>
    </source>
</evidence>
<keyword evidence="11" id="KW-1185">Reference proteome</keyword>
<keyword evidence="6 8" id="KW-0472">Membrane</keyword>
<proteinExistence type="predicted"/>
<name>A0AAW7ZFI6_9FIRM</name>
<evidence type="ECO:0000313" key="11">
    <source>
        <dbReference type="Proteomes" id="UP001172911"/>
    </source>
</evidence>
<keyword evidence="3" id="KW-0132">Cell division</keyword>
<dbReference type="GO" id="GO:0051301">
    <property type="term" value="P:cell division"/>
    <property type="evidence" value="ECO:0007669"/>
    <property type="project" value="UniProtKB-KW"/>
</dbReference>
<comment type="caution">
    <text evidence="10">The sequence shown here is derived from an EMBL/GenBank/DDBJ whole genome shotgun (WGS) entry which is preliminary data.</text>
</comment>
<dbReference type="PANTHER" id="PTHR37820:SF1">
    <property type="entry name" value="CELL DIVISION PROTEIN FTSQ"/>
    <property type="match status" value="1"/>
</dbReference>
<evidence type="ECO:0000256" key="7">
    <source>
        <dbReference type="ARBA" id="ARBA00023306"/>
    </source>
</evidence>
<dbReference type="PROSITE" id="PS51779">
    <property type="entry name" value="POTRA"/>
    <property type="match status" value="1"/>
</dbReference>